<dbReference type="Proteomes" id="UP000199657">
    <property type="component" value="Unassembled WGS sequence"/>
</dbReference>
<evidence type="ECO:0000259" key="2">
    <source>
        <dbReference type="Pfam" id="PF04892"/>
    </source>
</evidence>
<dbReference type="RefSeq" id="WP_091644574.1">
    <property type="nucleotide sequence ID" value="NZ_FOEG01000005.1"/>
</dbReference>
<dbReference type="OrthoDB" id="9760450at2"/>
<dbReference type="SUPFAM" id="SSF49785">
    <property type="entry name" value="Galactose-binding domain-like"/>
    <property type="match status" value="1"/>
</dbReference>
<dbReference type="InterPro" id="IPR006976">
    <property type="entry name" value="VanZ-like"/>
</dbReference>
<feature type="transmembrane region" description="Helical" evidence="1">
    <location>
        <begin position="97"/>
        <end position="114"/>
    </location>
</feature>
<dbReference type="InterPro" id="IPR008979">
    <property type="entry name" value="Galactose-bd-like_sf"/>
</dbReference>
<feature type="domain" description="VanZ-like" evidence="2">
    <location>
        <begin position="35"/>
        <end position="110"/>
    </location>
</feature>
<dbReference type="Pfam" id="PF04892">
    <property type="entry name" value="VanZ"/>
    <property type="match status" value="1"/>
</dbReference>
<evidence type="ECO:0000256" key="1">
    <source>
        <dbReference type="SAM" id="Phobius"/>
    </source>
</evidence>
<keyword evidence="1" id="KW-1133">Transmembrane helix</keyword>
<keyword evidence="4" id="KW-1185">Reference proteome</keyword>
<sequence>MPIQPRYLLAPAALAGLVPLFFVDLGPWRRMFAPEFHVFGHLLLFAVLGWLFLRLPVMQRYGFLTRAALTLTAALALGTAIELIQPYFGRTAAVRDVWQNALGAAIAVVLHAPAGTRRRLLASGLGVILALELYIPITSIWDRGVARNQFPTLATFSTPFEHRRWTRGTQDDAFARTGNRSLRVDLEPARYAGTTLRRSLGDWHGFDSLAFSVYNASHDPLTVTVSVWDHHHRNNGGPYADRFNQRYQLLPGWNDIRIPLDAIRTAPAERTMALDDMAEFAVFTTNLEEPRTIYLDAVRLERD</sequence>
<gene>
    <name evidence="3" type="ORF">SAMN04488052_105192</name>
</gene>
<reference evidence="3 4" key="1">
    <citation type="submission" date="2016-10" db="EMBL/GenBank/DDBJ databases">
        <authorList>
            <person name="de Groot N.N."/>
        </authorList>
    </citation>
    <scope>NUCLEOTIDE SEQUENCE [LARGE SCALE GENOMIC DNA]</scope>
    <source>
        <strain evidence="3 4">CGMCC 1.6291</strain>
    </source>
</reference>
<name>A0A1H8U6D0_9GAMM</name>
<evidence type="ECO:0000313" key="3">
    <source>
        <dbReference type="EMBL" id="SEO98413.1"/>
    </source>
</evidence>
<dbReference type="EMBL" id="FOEG01000005">
    <property type="protein sequence ID" value="SEO98413.1"/>
    <property type="molecule type" value="Genomic_DNA"/>
</dbReference>
<keyword evidence="1" id="KW-0812">Transmembrane</keyword>
<protein>
    <submittedName>
        <fullName evidence="3">VanZ like family protein</fullName>
    </submittedName>
</protein>
<dbReference type="Gene3D" id="2.60.120.430">
    <property type="entry name" value="Galactose-binding lectin"/>
    <property type="match status" value="1"/>
</dbReference>
<feature type="transmembrane region" description="Helical" evidence="1">
    <location>
        <begin position="38"/>
        <end position="55"/>
    </location>
</feature>
<dbReference type="AlphaFoldDB" id="A0A1H8U6D0"/>
<proteinExistence type="predicted"/>
<feature type="transmembrane region" description="Helical" evidence="1">
    <location>
        <begin position="7"/>
        <end position="26"/>
    </location>
</feature>
<feature type="transmembrane region" description="Helical" evidence="1">
    <location>
        <begin position="67"/>
        <end position="85"/>
    </location>
</feature>
<keyword evidence="1" id="KW-0472">Membrane</keyword>
<evidence type="ECO:0000313" key="4">
    <source>
        <dbReference type="Proteomes" id="UP000199657"/>
    </source>
</evidence>
<dbReference type="STRING" id="406100.SAMN04488052_105192"/>
<organism evidence="3 4">
    <name type="scientific">Aquisalimonas asiatica</name>
    <dbReference type="NCBI Taxonomy" id="406100"/>
    <lineage>
        <taxon>Bacteria</taxon>
        <taxon>Pseudomonadati</taxon>
        <taxon>Pseudomonadota</taxon>
        <taxon>Gammaproteobacteria</taxon>
        <taxon>Chromatiales</taxon>
        <taxon>Ectothiorhodospiraceae</taxon>
        <taxon>Aquisalimonas</taxon>
    </lineage>
</organism>
<accession>A0A1H8U6D0</accession>
<feature type="transmembrane region" description="Helical" evidence="1">
    <location>
        <begin position="121"/>
        <end position="141"/>
    </location>
</feature>